<proteinExistence type="predicted"/>
<comment type="caution">
    <text evidence="1">The sequence shown here is derived from an EMBL/GenBank/DDBJ whole genome shotgun (WGS) entry which is preliminary data.</text>
</comment>
<gene>
    <name evidence="1" type="ORF">NM688_g2051</name>
</gene>
<dbReference type="Proteomes" id="UP001148662">
    <property type="component" value="Unassembled WGS sequence"/>
</dbReference>
<evidence type="ECO:0000313" key="1">
    <source>
        <dbReference type="EMBL" id="KAJ3556402.1"/>
    </source>
</evidence>
<sequence length="377" mass="41272">MILSAEIYAEQLSTRGRGIPLWYPEPSWQTGEVQIGDVGFLFNGGFHRLFNATVPEDHAWNASQGVPENYKPLTPDVSRQLTEFREQDLPQGILQSSSIKAVVAGAKIEGQVPGQPGGAALSYDFEISKQQGAVLILKDKAARKVVIPTQHFHAYMRNNIESWVAFAHRQGLEYKEKDLLFVNGWTKTTGWHLAAFSQTARSRSGTVRGQISAAIGAEVKISMLGSEPASVEERWGPTKLFQIPSPFENEAASERIGDQCVFLVAYKMKKRWGWPGMKIAAAAGYDRLPDSENTGEPGGAVLAQEPPGDEEGPPGSFSLAGPCDFVLNYILEKSNAEYAIASEADIDDLFCGEDWADDIARYLEDYAPAIEVEDGGE</sequence>
<dbReference type="EMBL" id="JANHOG010000244">
    <property type="protein sequence ID" value="KAJ3556402.1"/>
    <property type="molecule type" value="Genomic_DNA"/>
</dbReference>
<reference evidence="1" key="1">
    <citation type="submission" date="2022-07" db="EMBL/GenBank/DDBJ databases">
        <title>Genome Sequence of Phlebia brevispora.</title>
        <authorList>
            <person name="Buettner E."/>
        </authorList>
    </citation>
    <scope>NUCLEOTIDE SEQUENCE</scope>
    <source>
        <strain evidence="1">MPL23</strain>
    </source>
</reference>
<organism evidence="1 2">
    <name type="scientific">Phlebia brevispora</name>
    <dbReference type="NCBI Taxonomy" id="194682"/>
    <lineage>
        <taxon>Eukaryota</taxon>
        <taxon>Fungi</taxon>
        <taxon>Dikarya</taxon>
        <taxon>Basidiomycota</taxon>
        <taxon>Agaricomycotina</taxon>
        <taxon>Agaricomycetes</taxon>
        <taxon>Polyporales</taxon>
        <taxon>Meruliaceae</taxon>
        <taxon>Phlebia</taxon>
    </lineage>
</organism>
<evidence type="ECO:0000313" key="2">
    <source>
        <dbReference type="Proteomes" id="UP001148662"/>
    </source>
</evidence>
<accession>A0ACC1T9Z3</accession>
<protein>
    <submittedName>
        <fullName evidence="1">Uncharacterized protein</fullName>
    </submittedName>
</protein>
<name>A0ACC1T9Z3_9APHY</name>
<keyword evidence="2" id="KW-1185">Reference proteome</keyword>